<dbReference type="GO" id="GO:0015031">
    <property type="term" value="P:protein transport"/>
    <property type="evidence" value="ECO:0007669"/>
    <property type="project" value="UniProtKB-KW"/>
</dbReference>
<evidence type="ECO:0000256" key="4">
    <source>
        <dbReference type="SAM" id="Phobius"/>
    </source>
</evidence>
<keyword evidence="3" id="KW-0268">Exocytosis</keyword>
<keyword evidence="4" id="KW-0812">Transmembrane</keyword>
<feature type="transmembrane region" description="Helical" evidence="4">
    <location>
        <begin position="78"/>
        <end position="97"/>
    </location>
</feature>
<dbReference type="Gene3D" id="1.20.1280.170">
    <property type="entry name" value="Exocyst complex component Exo70"/>
    <property type="match status" value="1"/>
</dbReference>
<dbReference type="AlphaFoldDB" id="A0AAN9FIU3"/>
<feature type="transmembrane region" description="Helical" evidence="4">
    <location>
        <begin position="52"/>
        <end position="71"/>
    </location>
</feature>
<dbReference type="PANTHER" id="PTHR12542:SF180">
    <property type="entry name" value="EXOCYST SUBUNIT EXO70 FAMILY PROTEIN"/>
    <property type="match status" value="1"/>
</dbReference>
<dbReference type="Pfam" id="PF03081">
    <property type="entry name" value="Exo70_C"/>
    <property type="match status" value="1"/>
</dbReference>
<dbReference type="GO" id="GO:0005546">
    <property type="term" value="F:phosphatidylinositol-4,5-bisphosphate binding"/>
    <property type="evidence" value="ECO:0007669"/>
    <property type="project" value="InterPro"/>
</dbReference>
<proteinExistence type="inferred from homology"/>
<dbReference type="Proteomes" id="UP001372338">
    <property type="component" value="Unassembled WGS sequence"/>
</dbReference>
<dbReference type="SUPFAM" id="SSF74788">
    <property type="entry name" value="Cullin repeat-like"/>
    <property type="match status" value="1"/>
</dbReference>
<comment type="function">
    <text evidence="3">Component of the exocyst complex.</text>
</comment>
<comment type="similarity">
    <text evidence="1 3">Belongs to the EXO70 family.</text>
</comment>
<dbReference type="InterPro" id="IPR016159">
    <property type="entry name" value="Cullin_repeat-like_dom_sf"/>
</dbReference>
<evidence type="ECO:0000259" key="5">
    <source>
        <dbReference type="Pfam" id="PF03081"/>
    </source>
</evidence>
<keyword evidence="3" id="KW-0653">Protein transport</keyword>
<comment type="caution">
    <text evidence="6">The sequence shown here is derived from an EMBL/GenBank/DDBJ whole genome shotgun (WGS) entry which is preliminary data.</text>
</comment>
<dbReference type="EMBL" id="JAYWIO010000003">
    <property type="protein sequence ID" value="KAK7276066.1"/>
    <property type="molecule type" value="Genomic_DNA"/>
</dbReference>
<evidence type="ECO:0000313" key="7">
    <source>
        <dbReference type="Proteomes" id="UP001372338"/>
    </source>
</evidence>
<dbReference type="PANTHER" id="PTHR12542">
    <property type="entry name" value="EXOCYST COMPLEX PROTEIN EXO70"/>
    <property type="match status" value="1"/>
</dbReference>
<sequence length="696" mass="79285">MIPVMSIQTWRWFLQPKIRRLIGFVSAVIGLVCYALSSSFNHLFGQWNLFKIFLYSCFSFIICLATLFAKVWQFTTSLLFKAVMAVLVLMATSVYSFFYDKAVTGKPDAYILISCVAFAIMFLSLSKQTRCGFQMDLSNFFLGCLIIQLMKINVLLAILGAALSYAIIIFRSSLDATPESEFSEDHLVVQVAFSQESNTNSATIQVESQLVEAIQMDSLQVNGATIIPQLEACIGELEKMEEIILLGLYKYVEKYIQDYNFPDIQVPFDDSLLIDSLPPETISSLQETINLMVAAGLEKECCDMYITCRKLFLQKSLLRLELSEFNSQEFLSDLIAKWMKAWYLALRLLFPSERRLCNQVFSGFSSVADLSFMEICRELISGLLNFPETLAIEKRSFYYLHSSLKLIQTLGDFIPEFESLFSSDHHNASLKNEASTTWKRLGVAIRVVFVESENQICRHMAQKPVPGGMTDPITHYVVNCFSDVLEGRHTLEKIFKECPMVGDKEGTFSSLSIQMARTMEVLESNLETKSKNYADPALSAVFMMNNWNYVVQKVTGSEMATILGDDWILKHTIKIQQNLEHYKRTWDMVLDLLKLDSNETVTPNAAARSMKKKLELFNKQFKEMCSVQSTWFVLDEQLREKIRLSIGQHILPTHENFAVRFQNLLGKDAGYAMLDIDALLDNLFRGNKIGNLLMGM</sequence>
<evidence type="ECO:0000256" key="2">
    <source>
        <dbReference type="ARBA" id="ARBA00022448"/>
    </source>
</evidence>
<dbReference type="GO" id="GO:0000145">
    <property type="term" value="C:exocyst"/>
    <property type="evidence" value="ECO:0007669"/>
    <property type="project" value="InterPro"/>
</dbReference>
<feature type="transmembrane region" description="Helical" evidence="4">
    <location>
        <begin position="109"/>
        <end position="125"/>
    </location>
</feature>
<evidence type="ECO:0000256" key="3">
    <source>
        <dbReference type="RuleBase" id="RU365026"/>
    </source>
</evidence>
<keyword evidence="2 3" id="KW-0813">Transport</keyword>
<feature type="domain" description="Exocyst complex subunit Exo70 C-terminal" evidence="5">
    <location>
        <begin position="337"/>
        <end position="680"/>
    </location>
</feature>
<reference evidence="6 7" key="1">
    <citation type="submission" date="2024-01" db="EMBL/GenBank/DDBJ databases">
        <title>The genomes of 5 underutilized Papilionoideae crops provide insights into root nodulation and disease resistanc.</title>
        <authorList>
            <person name="Yuan L."/>
        </authorList>
    </citation>
    <scope>NUCLEOTIDE SEQUENCE [LARGE SCALE GENOMIC DNA]</scope>
    <source>
        <strain evidence="6">ZHUSHIDOU_FW_LH</strain>
        <tissue evidence="6">Leaf</tissue>
    </source>
</reference>
<feature type="transmembrane region" description="Helical" evidence="4">
    <location>
        <begin position="21"/>
        <end position="40"/>
    </location>
</feature>
<accession>A0AAN9FIU3</accession>
<gene>
    <name evidence="6" type="ORF">RIF29_17198</name>
</gene>
<dbReference type="GO" id="GO:0006887">
    <property type="term" value="P:exocytosis"/>
    <property type="evidence" value="ECO:0007669"/>
    <property type="project" value="UniProtKB-KW"/>
</dbReference>
<name>A0AAN9FIU3_CROPI</name>
<dbReference type="InterPro" id="IPR004140">
    <property type="entry name" value="Exo70"/>
</dbReference>
<protein>
    <recommendedName>
        <fullName evidence="3">Exocyst subunit Exo70 family protein</fullName>
    </recommendedName>
</protein>
<evidence type="ECO:0000313" key="6">
    <source>
        <dbReference type="EMBL" id="KAK7276066.1"/>
    </source>
</evidence>
<feature type="transmembrane region" description="Helical" evidence="4">
    <location>
        <begin position="137"/>
        <end position="170"/>
    </location>
</feature>
<keyword evidence="7" id="KW-1185">Reference proteome</keyword>
<organism evidence="6 7">
    <name type="scientific">Crotalaria pallida</name>
    <name type="common">Smooth rattlebox</name>
    <name type="synonym">Crotalaria striata</name>
    <dbReference type="NCBI Taxonomy" id="3830"/>
    <lineage>
        <taxon>Eukaryota</taxon>
        <taxon>Viridiplantae</taxon>
        <taxon>Streptophyta</taxon>
        <taxon>Embryophyta</taxon>
        <taxon>Tracheophyta</taxon>
        <taxon>Spermatophyta</taxon>
        <taxon>Magnoliopsida</taxon>
        <taxon>eudicotyledons</taxon>
        <taxon>Gunneridae</taxon>
        <taxon>Pentapetalae</taxon>
        <taxon>rosids</taxon>
        <taxon>fabids</taxon>
        <taxon>Fabales</taxon>
        <taxon>Fabaceae</taxon>
        <taxon>Papilionoideae</taxon>
        <taxon>50 kb inversion clade</taxon>
        <taxon>genistoids sensu lato</taxon>
        <taxon>core genistoids</taxon>
        <taxon>Crotalarieae</taxon>
        <taxon>Crotalaria</taxon>
    </lineage>
</organism>
<keyword evidence="4" id="KW-0472">Membrane</keyword>
<evidence type="ECO:0000256" key="1">
    <source>
        <dbReference type="ARBA" id="ARBA00006756"/>
    </source>
</evidence>
<dbReference type="InterPro" id="IPR046364">
    <property type="entry name" value="Exo70_C"/>
</dbReference>
<keyword evidence="4" id="KW-1133">Transmembrane helix</keyword>